<dbReference type="InterPro" id="IPR007391">
    <property type="entry name" value="Vancomycin_resist_VanW"/>
</dbReference>
<dbReference type="Proteomes" id="UP000077355">
    <property type="component" value="Unassembled WGS sequence"/>
</dbReference>
<dbReference type="PROSITE" id="PS51109">
    <property type="entry name" value="G5"/>
    <property type="match status" value="1"/>
</dbReference>
<dbReference type="InterPro" id="IPR011098">
    <property type="entry name" value="G5_dom"/>
</dbReference>
<proteinExistence type="predicted"/>
<dbReference type="SMART" id="SM01208">
    <property type="entry name" value="G5"/>
    <property type="match status" value="1"/>
</dbReference>
<dbReference type="InterPro" id="IPR052913">
    <property type="entry name" value="Glycopeptide_resist_protein"/>
</dbReference>
<evidence type="ECO:0000259" key="2">
    <source>
        <dbReference type="PROSITE" id="PS51109"/>
    </source>
</evidence>
<dbReference type="Pfam" id="PF04294">
    <property type="entry name" value="VanW"/>
    <property type="match status" value="1"/>
</dbReference>
<dbReference type="AlphaFoldDB" id="A0A168KCL2"/>
<protein>
    <recommendedName>
        <fullName evidence="2">G5 domain-containing protein</fullName>
    </recommendedName>
</protein>
<name>A0A168KCL2_9BACL</name>
<evidence type="ECO:0000256" key="1">
    <source>
        <dbReference type="ARBA" id="ARBA00022729"/>
    </source>
</evidence>
<keyword evidence="4" id="KW-1185">Reference proteome</keyword>
<dbReference type="PANTHER" id="PTHR35788:SF1">
    <property type="entry name" value="EXPORTED PROTEIN"/>
    <property type="match status" value="1"/>
</dbReference>
<dbReference type="Gene3D" id="2.20.230.10">
    <property type="entry name" value="Resuscitation-promoting factor rpfb"/>
    <property type="match status" value="1"/>
</dbReference>
<reference evidence="3 4" key="1">
    <citation type="submission" date="2016-03" db="EMBL/GenBank/DDBJ databases">
        <title>Draft genome sequence of Paenibacillus antarcticus CECT 5836.</title>
        <authorList>
            <person name="Shin S.-K."/>
            <person name="Yi H."/>
        </authorList>
    </citation>
    <scope>NUCLEOTIDE SEQUENCE [LARGE SCALE GENOMIC DNA]</scope>
    <source>
        <strain evidence="3 4">CECT 5836</strain>
    </source>
</reference>
<accession>A0A168KCL2</accession>
<evidence type="ECO:0000313" key="3">
    <source>
        <dbReference type="EMBL" id="OAB41835.1"/>
    </source>
</evidence>
<sequence length="479" mass="53786">MKKNQLKLILSIILLTVSVLFGLCHLYVSQNTLPQGVKISGWAVGGMKTDVVLKELELKFQQLEQTPLYISVENQKLLDKGWTLTNAGVRYEADTFRLAISNLKEGNLFARVSYRWHFEKSFAITPHWNPTPMKLKFNKLWEKERFGVPINATRRITADDQIVYTPEVSALRLDWETLTKRMVSLIPQDFKEIVHPASLPLKIQLPVMMAHPEISVIDLKAEGIERKIMEFSTSLDSSSEGRLFNVTSAAQATDGLLLKPGDVFDYGKIIALAEDKYGFKEAPVILNGKLVPGIGGGICQVSSTIYSAAIRTGMDIVERRNHSLPVRYLPKGQDATFATGSINFRFKNNTGKYLLIHVAVQGRILTVKFFGTFPDHITYDIESITVETLTPSQKYVHNSTLPVGNQEVIQIGKSGYIVDTYRIKKVDGVVKERKRISHDTYLPQKTLIGIHPDNQMDQDTPLVPKEKSIIEDGVSGPNF</sequence>
<keyword evidence="1" id="KW-0732">Signal</keyword>
<dbReference type="RefSeq" id="WP_068652553.1">
    <property type="nucleotide sequence ID" value="NZ_CP043611.1"/>
</dbReference>
<dbReference type="PANTHER" id="PTHR35788">
    <property type="entry name" value="EXPORTED PROTEIN-RELATED"/>
    <property type="match status" value="1"/>
</dbReference>
<gene>
    <name evidence="3" type="ORF">PBAT_20870</name>
</gene>
<dbReference type="OrthoDB" id="9813301at2"/>
<organism evidence="3 4">
    <name type="scientific">Paenibacillus antarcticus</name>
    <dbReference type="NCBI Taxonomy" id="253703"/>
    <lineage>
        <taxon>Bacteria</taxon>
        <taxon>Bacillati</taxon>
        <taxon>Bacillota</taxon>
        <taxon>Bacilli</taxon>
        <taxon>Bacillales</taxon>
        <taxon>Paenibacillaceae</taxon>
        <taxon>Paenibacillus</taxon>
    </lineage>
</organism>
<evidence type="ECO:0000313" key="4">
    <source>
        <dbReference type="Proteomes" id="UP000077355"/>
    </source>
</evidence>
<dbReference type="EMBL" id="LVJI01000044">
    <property type="protein sequence ID" value="OAB41835.1"/>
    <property type="molecule type" value="Genomic_DNA"/>
</dbReference>
<feature type="domain" description="G5" evidence="2">
    <location>
        <begin position="375"/>
        <end position="454"/>
    </location>
</feature>
<dbReference type="Pfam" id="PF07501">
    <property type="entry name" value="G5"/>
    <property type="match status" value="1"/>
</dbReference>
<comment type="caution">
    <text evidence="3">The sequence shown here is derived from an EMBL/GenBank/DDBJ whole genome shotgun (WGS) entry which is preliminary data.</text>
</comment>